<gene>
    <name evidence="1" type="ORF">UFOPK1493_04045</name>
</gene>
<dbReference type="InterPro" id="IPR029060">
    <property type="entry name" value="PIN-like_dom_sf"/>
</dbReference>
<protein>
    <submittedName>
        <fullName evidence="1">Unannotated protein</fullName>
    </submittedName>
</protein>
<reference evidence="1" key="1">
    <citation type="submission" date="2020-05" db="EMBL/GenBank/DDBJ databases">
        <authorList>
            <person name="Chiriac C."/>
            <person name="Salcher M."/>
            <person name="Ghai R."/>
            <person name="Kavagutti S V."/>
        </authorList>
    </citation>
    <scope>NUCLEOTIDE SEQUENCE</scope>
</reference>
<dbReference type="EMBL" id="CAEZSR010000277">
    <property type="protein sequence ID" value="CAB4596648.1"/>
    <property type="molecule type" value="Genomic_DNA"/>
</dbReference>
<evidence type="ECO:0000313" key="1">
    <source>
        <dbReference type="EMBL" id="CAB4596648.1"/>
    </source>
</evidence>
<dbReference type="SUPFAM" id="SSF88723">
    <property type="entry name" value="PIN domain-like"/>
    <property type="match status" value="1"/>
</dbReference>
<proteinExistence type="predicted"/>
<dbReference type="AlphaFoldDB" id="A0A6J6GIN0"/>
<sequence length="128" mass="13531">MNLVLDSGGVTALAGQRARLAELRRRNLWPPQIPSVVLTEVLTGDHRRDHAANRLIAMCQVRDVTELQARDGARLRTATGRAGTISATDAIVAAFAAASVPAVVLTSDPDDLHALLDAQPGDVIVAHV</sequence>
<accession>A0A6J6GIN0</accession>
<dbReference type="Gene3D" id="3.40.50.1010">
    <property type="entry name" value="5'-nuclease"/>
    <property type="match status" value="1"/>
</dbReference>
<organism evidence="1">
    <name type="scientific">freshwater metagenome</name>
    <dbReference type="NCBI Taxonomy" id="449393"/>
    <lineage>
        <taxon>unclassified sequences</taxon>
        <taxon>metagenomes</taxon>
        <taxon>ecological metagenomes</taxon>
    </lineage>
</organism>
<name>A0A6J6GIN0_9ZZZZ</name>